<dbReference type="Pfam" id="PF03837">
    <property type="entry name" value="RecT"/>
    <property type="match status" value="1"/>
</dbReference>
<feature type="compositionally biased region" description="Basic and acidic residues" evidence="1">
    <location>
        <begin position="285"/>
        <end position="328"/>
    </location>
</feature>
<dbReference type="RefSeq" id="WP_119751292.1">
    <property type="nucleotide sequence ID" value="NZ_QZCG01000013.1"/>
</dbReference>
<dbReference type="GO" id="GO:0003677">
    <property type="term" value="F:DNA binding"/>
    <property type="evidence" value="ECO:0007669"/>
    <property type="project" value="InterPro"/>
</dbReference>
<reference evidence="3" key="1">
    <citation type="submission" date="2018-09" db="EMBL/GenBank/DDBJ databases">
        <title>Acidovorax cavernicola nov. sp. isolated from Gruta de las Maravillas (Aracena, Spain).</title>
        <authorList>
            <person name="Jurado V."/>
            <person name="Gutierrez-Patricio S."/>
            <person name="Gonzalez-Pimentel J.L."/>
            <person name="Miller A.Z."/>
            <person name="Laiz L."/>
            <person name="Saiz-Jimenez C."/>
        </authorList>
    </citation>
    <scope>NUCLEOTIDE SEQUENCE [LARGE SCALE GENOMIC DNA]</scope>
    <source>
        <strain evidence="3">1011MAR3C25</strain>
    </source>
</reference>
<dbReference type="AlphaFoldDB" id="A0A418SPR7"/>
<dbReference type="GO" id="GO:0006259">
    <property type="term" value="P:DNA metabolic process"/>
    <property type="evidence" value="ECO:0007669"/>
    <property type="project" value="InterPro"/>
</dbReference>
<protein>
    <recommendedName>
        <fullName evidence="4">Recombination protein RecT</fullName>
    </recommendedName>
</protein>
<keyword evidence="3" id="KW-1185">Reference proteome</keyword>
<evidence type="ECO:0000313" key="3">
    <source>
        <dbReference type="Proteomes" id="UP000284202"/>
    </source>
</evidence>
<evidence type="ECO:0008006" key="4">
    <source>
        <dbReference type="Google" id="ProtNLM"/>
    </source>
</evidence>
<feature type="region of interest" description="Disordered" evidence="1">
    <location>
        <begin position="273"/>
        <end position="339"/>
    </location>
</feature>
<sequence length="406" mass="44902">MNAPVTTGPRNSAAAKPLRQVANVRELLVNDQAKGQLSAVAASHMKPERMMRLMANAMRTTPQLGDCDPLSLLGSMMTCASLGLEPNTPLGHAYLIPFKNKRKGITEVQLVLGYKGMIDLARRSGHIVNIHGDVVYADDEFSFEYGSDQHLRHRPKGKRENPIYAYCHAKLTDGEAFVVLPWDEVMAIRDASQGYRTAIKYDKKDSPWIAHQHEMAAKTAVRSLFKYLPISIELDGGKLGDALTVDDQHVDFSSFAQNPSDGPTIEGDFIEDETTEDEGQSEPEAEAKEPEPAPKKEAEKPKRSTAKAPDHTDKTPHQDRPSRQSKAQEDDEGQGSMFGGFSVSEMIQKIADLIKNDLTDGAPLDETLEMYEVQLADIRNAEPDEYEAMIDEFKAFVAERDGEGGE</sequence>
<evidence type="ECO:0000313" key="2">
    <source>
        <dbReference type="EMBL" id="RJE82971.1"/>
    </source>
</evidence>
<comment type="caution">
    <text evidence="2">The sequence shown here is derived from an EMBL/GenBank/DDBJ whole genome shotgun (WGS) entry which is preliminary data.</text>
</comment>
<dbReference type="NCBIfam" id="TIGR00616">
    <property type="entry name" value="rect"/>
    <property type="match status" value="1"/>
</dbReference>
<feature type="compositionally biased region" description="Acidic residues" evidence="1">
    <location>
        <begin position="273"/>
        <end position="284"/>
    </location>
</feature>
<name>A0A418SPR7_9RHOB</name>
<proteinExistence type="predicted"/>
<evidence type="ECO:0000256" key="1">
    <source>
        <dbReference type="SAM" id="MobiDB-lite"/>
    </source>
</evidence>
<dbReference type="Proteomes" id="UP000284202">
    <property type="component" value="Unassembled WGS sequence"/>
</dbReference>
<accession>A0A418SPR7</accession>
<gene>
    <name evidence="2" type="ORF">D3P04_18260</name>
</gene>
<dbReference type="EMBL" id="QZCG01000013">
    <property type="protein sequence ID" value="RJE82971.1"/>
    <property type="molecule type" value="Genomic_DNA"/>
</dbReference>
<dbReference type="InterPro" id="IPR004590">
    <property type="entry name" value="ssDNA_annealing_RecT"/>
</dbReference>
<dbReference type="OrthoDB" id="5124088at2"/>
<organism evidence="2 3">
    <name type="scientific">Paracoccus onubensis</name>
    <dbReference type="NCBI Taxonomy" id="1675788"/>
    <lineage>
        <taxon>Bacteria</taxon>
        <taxon>Pseudomonadati</taxon>
        <taxon>Pseudomonadota</taxon>
        <taxon>Alphaproteobacteria</taxon>
        <taxon>Rhodobacterales</taxon>
        <taxon>Paracoccaceae</taxon>
        <taxon>Paracoccus</taxon>
    </lineage>
</organism>
<dbReference type="InterPro" id="IPR018330">
    <property type="entry name" value="RecT_fam"/>
</dbReference>